<proteinExistence type="predicted"/>
<name>A0A7Y3Z9Z3_9VIBR</name>
<sequence>MVVSLMSSFSLNSLANDIVSTTSVSEGEASCISVVCKSVIVEESVSKAGEFPKRTGNETLSAIGSVLFIAGEIGLAENLQEEDPYKWASERP</sequence>
<comment type="caution">
    <text evidence="1">The sequence shown here is derived from an EMBL/GenBank/DDBJ whole genome shotgun (WGS) entry which is preliminary data.</text>
</comment>
<protein>
    <submittedName>
        <fullName evidence="1">Uncharacterized protein</fullName>
    </submittedName>
</protein>
<dbReference type="Proteomes" id="UP000572072">
    <property type="component" value="Unassembled WGS sequence"/>
</dbReference>
<evidence type="ECO:0000313" key="2">
    <source>
        <dbReference type="Proteomes" id="UP000572072"/>
    </source>
</evidence>
<accession>A0A7Y3Z9Z3</accession>
<dbReference type="AlphaFoldDB" id="A0A7Y3Z9Z3"/>
<evidence type="ECO:0000313" key="1">
    <source>
        <dbReference type="EMBL" id="NOH49057.1"/>
    </source>
</evidence>
<organism evidence="1 2">
    <name type="scientific">Vibrio rotiferianus</name>
    <dbReference type="NCBI Taxonomy" id="190895"/>
    <lineage>
        <taxon>Bacteria</taxon>
        <taxon>Pseudomonadati</taxon>
        <taxon>Pseudomonadota</taxon>
        <taxon>Gammaproteobacteria</taxon>
        <taxon>Vibrionales</taxon>
        <taxon>Vibrionaceae</taxon>
        <taxon>Vibrio</taxon>
    </lineage>
</organism>
<dbReference type="EMBL" id="VTYN01000013">
    <property type="protein sequence ID" value="NOH49057.1"/>
    <property type="molecule type" value="Genomic_DNA"/>
</dbReference>
<reference evidence="1 2" key="1">
    <citation type="submission" date="2019-08" db="EMBL/GenBank/DDBJ databases">
        <title>Draft genome sequencing and comparative genomics of hatchery-associated Vibrios.</title>
        <authorList>
            <person name="Kehlet-Delgado H."/>
            <person name="Mueller R.S."/>
        </authorList>
    </citation>
    <scope>NUCLEOTIDE SEQUENCE [LARGE SCALE GENOMIC DNA]</scope>
    <source>
        <strain evidence="1 2">00-78-3</strain>
    </source>
</reference>
<gene>
    <name evidence="1" type="ORF">F0262_13445</name>
</gene>